<dbReference type="PANTHER" id="PTHR20941:SF1">
    <property type="entry name" value="FOLIC ACID SYNTHESIS PROTEIN FOL1"/>
    <property type="match status" value="1"/>
</dbReference>
<evidence type="ECO:0000313" key="15">
    <source>
        <dbReference type="Proteomes" id="UP000754750"/>
    </source>
</evidence>
<dbReference type="SUPFAM" id="SSF51717">
    <property type="entry name" value="Dihydropteroate synthetase-like"/>
    <property type="match status" value="1"/>
</dbReference>
<evidence type="ECO:0000256" key="12">
    <source>
        <dbReference type="RuleBase" id="RU361205"/>
    </source>
</evidence>
<evidence type="ECO:0000256" key="11">
    <source>
        <dbReference type="ARBA" id="ARBA00030193"/>
    </source>
</evidence>
<comment type="pathway">
    <text evidence="3 12">Cofactor biosynthesis; tetrahydrofolate biosynthesis; 7,8-dihydrofolate from 2-amino-4-hydroxy-6-hydroxymethyl-7,8-dihydropteridine diphosphate and 4-aminobenzoate: step 1/2.</text>
</comment>
<dbReference type="AlphaFoldDB" id="A0A928KTT1"/>
<evidence type="ECO:0000259" key="13">
    <source>
        <dbReference type="PROSITE" id="PS50972"/>
    </source>
</evidence>
<dbReference type="InterPro" id="IPR011005">
    <property type="entry name" value="Dihydropteroate_synth-like_sf"/>
</dbReference>
<dbReference type="PANTHER" id="PTHR20941">
    <property type="entry name" value="FOLATE SYNTHESIS PROTEINS"/>
    <property type="match status" value="1"/>
</dbReference>
<dbReference type="EC" id="2.5.1.15" evidence="5 12"/>
<comment type="function">
    <text evidence="12">Catalyzes the condensation of para-aminobenzoate (pABA) with 6-hydroxymethyl-7,8-dihydropterin diphosphate (DHPt-PP) to form 7,8-dihydropteroate (H2Pte), the immediate precursor of folate derivatives.</text>
</comment>
<evidence type="ECO:0000256" key="7">
    <source>
        <dbReference type="ARBA" id="ARBA00022679"/>
    </source>
</evidence>
<sequence>MSGFRAGKYFLSLNGPACIMGILNVTPDSFSDGGQNFHPEDAVAHALGMQEQGAGMIDIGGQSTRPGFTAIPPQEEWERIEPVLKALQGRLSVPVSVDTFYPQVASLALSAGADVINDVNGFTDSGMFSAVRGSGCGCIIMHNGHVLEEDPEEDILIRVRRFFEDRLRQAHEIDIAQERICFDPGVGFGKTDQENLRLIANVGAVRIDGCALLMAASRKGVIGKSCGNPPAEDRMPGTLAAHTLAQAGGAQLLRAHDVREAVQAAQVAYAVLSAKVGGTSLG</sequence>
<evidence type="ECO:0000313" key="14">
    <source>
        <dbReference type="EMBL" id="MBE6834169.1"/>
    </source>
</evidence>
<dbReference type="GO" id="GO:0004156">
    <property type="term" value="F:dihydropteroate synthase activity"/>
    <property type="evidence" value="ECO:0007669"/>
    <property type="project" value="UniProtKB-EC"/>
</dbReference>
<comment type="similarity">
    <text evidence="4 12">Belongs to the DHPS family.</text>
</comment>
<dbReference type="InterPro" id="IPR000489">
    <property type="entry name" value="Pterin-binding_dom"/>
</dbReference>
<organism evidence="14 15">
    <name type="scientific">Faecalispora sporosphaeroides</name>
    <dbReference type="NCBI Taxonomy" id="1549"/>
    <lineage>
        <taxon>Bacteria</taxon>
        <taxon>Bacillati</taxon>
        <taxon>Bacillota</taxon>
        <taxon>Clostridia</taxon>
        <taxon>Eubacteriales</taxon>
        <taxon>Oscillospiraceae</taxon>
        <taxon>Faecalispora</taxon>
    </lineage>
</organism>
<comment type="cofactor">
    <cofactor evidence="2 12">
        <name>Mg(2+)</name>
        <dbReference type="ChEBI" id="CHEBI:18420"/>
    </cofactor>
</comment>
<evidence type="ECO:0000256" key="3">
    <source>
        <dbReference type="ARBA" id="ARBA00004763"/>
    </source>
</evidence>
<evidence type="ECO:0000256" key="5">
    <source>
        <dbReference type="ARBA" id="ARBA00012458"/>
    </source>
</evidence>
<dbReference type="GO" id="GO:0046654">
    <property type="term" value="P:tetrahydrofolate biosynthetic process"/>
    <property type="evidence" value="ECO:0007669"/>
    <property type="project" value="TreeGrafter"/>
</dbReference>
<proteinExistence type="inferred from homology"/>
<comment type="catalytic activity">
    <reaction evidence="1">
        <text>(7,8-dihydropterin-6-yl)methyl diphosphate + 4-aminobenzoate = 7,8-dihydropteroate + diphosphate</text>
        <dbReference type="Rhea" id="RHEA:19949"/>
        <dbReference type="ChEBI" id="CHEBI:17836"/>
        <dbReference type="ChEBI" id="CHEBI:17839"/>
        <dbReference type="ChEBI" id="CHEBI:33019"/>
        <dbReference type="ChEBI" id="CHEBI:72950"/>
        <dbReference type="EC" id="2.5.1.15"/>
    </reaction>
</comment>
<evidence type="ECO:0000256" key="2">
    <source>
        <dbReference type="ARBA" id="ARBA00001946"/>
    </source>
</evidence>
<dbReference type="InterPro" id="IPR006390">
    <property type="entry name" value="DHP_synth_dom"/>
</dbReference>
<evidence type="ECO:0000256" key="6">
    <source>
        <dbReference type="ARBA" id="ARBA00016919"/>
    </source>
</evidence>
<gene>
    <name evidence="14" type="primary">folP</name>
    <name evidence="14" type="ORF">E7512_11445</name>
</gene>
<dbReference type="RefSeq" id="WP_326840716.1">
    <property type="nucleotide sequence ID" value="NZ_SVNY01000006.1"/>
</dbReference>
<accession>A0A928KTT1</accession>
<dbReference type="CDD" id="cd00739">
    <property type="entry name" value="DHPS"/>
    <property type="match status" value="1"/>
</dbReference>
<dbReference type="Pfam" id="PF00809">
    <property type="entry name" value="Pterin_bind"/>
    <property type="match status" value="1"/>
</dbReference>
<protein>
    <recommendedName>
        <fullName evidence="6 12">Dihydropteroate synthase</fullName>
        <shortName evidence="12">DHPS</shortName>
        <ecNumber evidence="5 12">2.5.1.15</ecNumber>
    </recommendedName>
    <alternativeName>
        <fullName evidence="11 12">Dihydropteroate pyrophosphorylase</fullName>
    </alternativeName>
</protein>
<name>A0A928KTT1_9FIRM</name>
<feature type="domain" description="Pterin-binding" evidence="13">
    <location>
        <begin position="17"/>
        <end position="266"/>
    </location>
</feature>
<dbReference type="NCBIfam" id="TIGR01496">
    <property type="entry name" value="DHPS"/>
    <property type="match status" value="1"/>
</dbReference>
<keyword evidence="7 12" id="KW-0808">Transferase</keyword>
<dbReference type="PROSITE" id="PS50972">
    <property type="entry name" value="PTERIN_BINDING"/>
    <property type="match status" value="1"/>
</dbReference>
<dbReference type="GO" id="GO:0005829">
    <property type="term" value="C:cytosol"/>
    <property type="evidence" value="ECO:0007669"/>
    <property type="project" value="TreeGrafter"/>
</dbReference>
<evidence type="ECO:0000256" key="8">
    <source>
        <dbReference type="ARBA" id="ARBA00022723"/>
    </source>
</evidence>
<dbReference type="GO" id="GO:0046656">
    <property type="term" value="P:folic acid biosynthetic process"/>
    <property type="evidence" value="ECO:0007669"/>
    <property type="project" value="UniProtKB-KW"/>
</dbReference>
<dbReference type="GO" id="GO:0046872">
    <property type="term" value="F:metal ion binding"/>
    <property type="evidence" value="ECO:0007669"/>
    <property type="project" value="UniProtKB-KW"/>
</dbReference>
<comment type="caution">
    <text evidence="14">The sequence shown here is derived from an EMBL/GenBank/DDBJ whole genome shotgun (WGS) entry which is preliminary data.</text>
</comment>
<keyword evidence="9 12" id="KW-0460">Magnesium</keyword>
<evidence type="ECO:0000256" key="4">
    <source>
        <dbReference type="ARBA" id="ARBA00009503"/>
    </source>
</evidence>
<evidence type="ECO:0000256" key="9">
    <source>
        <dbReference type="ARBA" id="ARBA00022842"/>
    </source>
</evidence>
<keyword evidence="8 12" id="KW-0479">Metal-binding</keyword>
<dbReference type="Gene3D" id="3.20.20.20">
    <property type="entry name" value="Dihydropteroate synthase-like"/>
    <property type="match status" value="1"/>
</dbReference>
<evidence type="ECO:0000256" key="1">
    <source>
        <dbReference type="ARBA" id="ARBA00000012"/>
    </source>
</evidence>
<reference evidence="14" key="1">
    <citation type="submission" date="2019-04" db="EMBL/GenBank/DDBJ databases">
        <title>Evolution of Biomass-Degrading Anaerobic Consortia Revealed by Metagenomics.</title>
        <authorList>
            <person name="Peng X."/>
        </authorList>
    </citation>
    <scope>NUCLEOTIDE SEQUENCE</scope>
    <source>
        <strain evidence="14">SIG551</strain>
    </source>
</reference>
<dbReference type="PROSITE" id="PS00792">
    <property type="entry name" value="DHPS_1"/>
    <property type="match status" value="1"/>
</dbReference>
<dbReference type="EMBL" id="SVNY01000006">
    <property type="protein sequence ID" value="MBE6834169.1"/>
    <property type="molecule type" value="Genomic_DNA"/>
</dbReference>
<dbReference type="InterPro" id="IPR045031">
    <property type="entry name" value="DHP_synth-like"/>
</dbReference>
<keyword evidence="10 12" id="KW-0289">Folate biosynthesis</keyword>
<dbReference type="Proteomes" id="UP000754750">
    <property type="component" value="Unassembled WGS sequence"/>
</dbReference>
<dbReference type="PROSITE" id="PS00793">
    <property type="entry name" value="DHPS_2"/>
    <property type="match status" value="1"/>
</dbReference>
<evidence type="ECO:0000256" key="10">
    <source>
        <dbReference type="ARBA" id="ARBA00022909"/>
    </source>
</evidence>